<name>A0A0C9YTT5_9AGAM</name>
<dbReference type="Proteomes" id="UP000054018">
    <property type="component" value="Unassembled WGS sequence"/>
</dbReference>
<reference evidence="2" key="2">
    <citation type="submission" date="2015-01" db="EMBL/GenBank/DDBJ databases">
        <title>Evolutionary Origins and Diversification of the Mycorrhizal Mutualists.</title>
        <authorList>
            <consortium name="DOE Joint Genome Institute"/>
            <consortium name="Mycorrhizal Genomics Consortium"/>
            <person name="Kohler A."/>
            <person name="Kuo A."/>
            <person name="Nagy L.G."/>
            <person name="Floudas D."/>
            <person name="Copeland A."/>
            <person name="Barry K.W."/>
            <person name="Cichocki N."/>
            <person name="Veneault-Fourrey C."/>
            <person name="LaButti K."/>
            <person name="Lindquist E.A."/>
            <person name="Lipzen A."/>
            <person name="Lundell T."/>
            <person name="Morin E."/>
            <person name="Murat C."/>
            <person name="Riley R."/>
            <person name="Ohm R."/>
            <person name="Sun H."/>
            <person name="Tunlid A."/>
            <person name="Henrissat B."/>
            <person name="Grigoriev I.V."/>
            <person name="Hibbett D.S."/>
            <person name="Martin F."/>
        </authorList>
    </citation>
    <scope>NUCLEOTIDE SEQUENCE [LARGE SCALE GENOMIC DNA]</scope>
    <source>
        <strain evidence="2">441</strain>
    </source>
</reference>
<dbReference type="EMBL" id="KN833771">
    <property type="protein sequence ID" value="KIK20121.1"/>
    <property type="molecule type" value="Genomic_DNA"/>
</dbReference>
<organism evidence="1 2">
    <name type="scientific">Pisolithus microcarpus 441</name>
    <dbReference type="NCBI Taxonomy" id="765257"/>
    <lineage>
        <taxon>Eukaryota</taxon>
        <taxon>Fungi</taxon>
        <taxon>Dikarya</taxon>
        <taxon>Basidiomycota</taxon>
        <taxon>Agaricomycotina</taxon>
        <taxon>Agaricomycetes</taxon>
        <taxon>Agaricomycetidae</taxon>
        <taxon>Boletales</taxon>
        <taxon>Sclerodermatineae</taxon>
        <taxon>Pisolithaceae</taxon>
        <taxon>Pisolithus</taxon>
    </lineage>
</organism>
<reference evidence="1 2" key="1">
    <citation type="submission" date="2014-04" db="EMBL/GenBank/DDBJ databases">
        <authorList>
            <consortium name="DOE Joint Genome Institute"/>
            <person name="Kuo A."/>
            <person name="Kohler A."/>
            <person name="Costa M.D."/>
            <person name="Nagy L.G."/>
            <person name="Floudas D."/>
            <person name="Copeland A."/>
            <person name="Barry K.W."/>
            <person name="Cichocki N."/>
            <person name="Veneault-Fourrey C."/>
            <person name="LaButti K."/>
            <person name="Lindquist E.A."/>
            <person name="Lipzen A."/>
            <person name="Lundell T."/>
            <person name="Morin E."/>
            <person name="Murat C."/>
            <person name="Sun H."/>
            <person name="Tunlid A."/>
            <person name="Henrissat B."/>
            <person name="Grigoriev I.V."/>
            <person name="Hibbett D.S."/>
            <person name="Martin F."/>
            <person name="Nordberg H.P."/>
            <person name="Cantor M.N."/>
            <person name="Hua S.X."/>
        </authorList>
    </citation>
    <scope>NUCLEOTIDE SEQUENCE [LARGE SCALE GENOMIC DNA]</scope>
    <source>
        <strain evidence="1 2">441</strain>
    </source>
</reference>
<evidence type="ECO:0000313" key="1">
    <source>
        <dbReference type="EMBL" id="KIK20121.1"/>
    </source>
</evidence>
<proteinExistence type="predicted"/>
<dbReference type="HOGENOM" id="CLU_1928438_0_0_1"/>
<sequence length="131" mass="14361">MAVFAVKESFGWHFIASLTTKAPSGTFTAALKCNVNPMIILIILVHIKVKGSVHKTICELIWCSLKLNRKANCVRESVPACIRAFSVQMVTMGSIMDAGIRKIVVLTLCRNCPLSLSMSNDDPREKPGLLT</sequence>
<gene>
    <name evidence="1" type="ORF">PISMIDRAFT_24248</name>
</gene>
<dbReference type="AlphaFoldDB" id="A0A0C9YTT5"/>
<keyword evidence="2" id="KW-1185">Reference proteome</keyword>
<protein>
    <submittedName>
        <fullName evidence="1">Uncharacterized protein</fullName>
    </submittedName>
</protein>
<evidence type="ECO:0000313" key="2">
    <source>
        <dbReference type="Proteomes" id="UP000054018"/>
    </source>
</evidence>
<accession>A0A0C9YTT5</accession>